<dbReference type="AlphaFoldDB" id="A0AA86S092"/>
<organism evidence="2 3">
    <name type="scientific">Sphenostylis stenocarpa</name>
    <dbReference type="NCBI Taxonomy" id="92480"/>
    <lineage>
        <taxon>Eukaryota</taxon>
        <taxon>Viridiplantae</taxon>
        <taxon>Streptophyta</taxon>
        <taxon>Embryophyta</taxon>
        <taxon>Tracheophyta</taxon>
        <taxon>Spermatophyta</taxon>
        <taxon>Magnoliopsida</taxon>
        <taxon>eudicotyledons</taxon>
        <taxon>Gunneridae</taxon>
        <taxon>Pentapetalae</taxon>
        <taxon>rosids</taxon>
        <taxon>fabids</taxon>
        <taxon>Fabales</taxon>
        <taxon>Fabaceae</taxon>
        <taxon>Papilionoideae</taxon>
        <taxon>50 kb inversion clade</taxon>
        <taxon>NPAAA clade</taxon>
        <taxon>indigoferoid/millettioid clade</taxon>
        <taxon>Phaseoleae</taxon>
        <taxon>Sphenostylis</taxon>
    </lineage>
</organism>
<sequence length="366" mass="41116">MEVHHNGNAPSQSLSELQILTIMSVPPLKVTEPRLVRKVLVSDDHTSAIHGCYQIVLCYECLMEGDNGWCMAGWIVESLARVLLDHPLLAGRLQRREGTGFEIVANDSGIRLLEACYPTSLSHFLELNEKEHLETQLVFWKEIDAQCPQFSPLFYVQANVTNFDCGGYAIGMSCSLLLAEVFLVENFLGKWAEIHKNMSLQRGEIKTPIFYHPRMKNCGSLPSDIVNRAQSQNGVQSLVFKITTEDVNSSKDLWRDLAMLCVEEAEVKLGTDLCSEFCVVVKESSEVTKVESCSMNGWSRGEQGMRLKMKHEIRGSTWEDFGVQKVAFNEGNKPVHVCCWIDSVRDGYAMTVPLPYLKNNAFAVIS</sequence>
<name>A0AA86S092_9FABA</name>
<dbReference type="Pfam" id="PF02458">
    <property type="entry name" value="Transferase"/>
    <property type="match status" value="1"/>
</dbReference>
<keyword evidence="3" id="KW-1185">Reference proteome</keyword>
<dbReference type="PANTHER" id="PTHR31642:SF299">
    <property type="entry name" value="OS02G0653400 PROTEIN"/>
    <property type="match status" value="1"/>
</dbReference>
<evidence type="ECO:0000256" key="1">
    <source>
        <dbReference type="ARBA" id="ARBA00009861"/>
    </source>
</evidence>
<protein>
    <submittedName>
        <fullName evidence="2">Uncharacterized protein</fullName>
    </submittedName>
</protein>
<dbReference type="Proteomes" id="UP001189624">
    <property type="component" value="Chromosome 2"/>
</dbReference>
<dbReference type="InterPro" id="IPR023213">
    <property type="entry name" value="CAT-like_dom_sf"/>
</dbReference>
<comment type="similarity">
    <text evidence="1">Belongs to the plant acyltransferase family.</text>
</comment>
<dbReference type="PANTHER" id="PTHR31642">
    <property type="entry name" value="TRICHOTHECENE 3-O-ACETYLTRANSFERASE"/>
    <property type="match status" value="1"/>
</dbReference>
<dbReference type="InterPro" id="IPR050317">
    <property type="entry name" value="Plant_Fungal_Acyltransferase"/>
</dbReference>
<dbReference type="EMBL" id="OY731399">
    <property type="protein sequence ID" value="CAJ1928688.1"/>
    <property type="molecule type" value="Genomic_DNA"/>
</dbReference>
<accession>A0AA86S092</accession>
<evidence type="ECO:0000313" key="3">
    <source>
        <dbReference type="Proteomes" id="UP001189624"/>
    </source>
</evidence>
<dbReference type="GO" id="GO:0016747">
    <property type="term" value="F:acyltransferase activity, transferring groups other than amino-acyl groups"/>
    <property type="evidence" value="ECO:0007669"/>
    <property type="project" value="TreeGrafter"/>
</dbReference>
<evidence type="ECO:0000313" key="2">
    <source>
        <dbReference type="EMBL" id="CAJ1928688.1"/>
    </source>
</evidence>
<proteinExistence type="inferred from homology"/>
<reference evidence="2" key="1">
    <citation type="submission" date="2023-10" db="EMBL/GenBank/DDBJ databases">
        <authorList>
            <person name="Domelevo Entfellner J.-B."/>
        </authorList>
    </citation>
    <scope>NUCLEOTIDE SEQUENCE</scope>
</reference>
<dbReference type="Gramene" id="rna-AYBTSS11_LOCUS4293">
    <property type="protein sequence ID" value="CAJ1928688.1"/>
    <property type="gene ID" value="gene-AYBTSS11_LOCUS4293"/>
</dbReference>
<dbReference type="Gene3D" id="3.30.559.10">
    <property type="entry name" value="Chloramphenicol acetyltransferase-like domain"/>
    <property type="match status" value="1"/>
</dbReference>
<gene>
    <name evidence="2" type="ORF">AYBTSS11_LOCUS4293</name>
</gene>